<evidence type="ECO:0000256" key="8">
    <source>
        <dbReference type="SAM" id="SignalP"/>
    </source>
</evidence>
<comment type="function">
    <text evidence="1">The light-harvesting complex (LHC) functions as a light receptor, it captures and delivers excitation energy to photosystems with which it is closely associated. Energy is transferred from the carotenoid and chlorophyll C (or B) to chlorophyll A and the photosynthetic reaction centers where it is used to synthesize ATP and reducing power.</text>
</comment>
<gene>
    <name evidence="9" type="ORF">TeGR_g4321</name>
</gene>
<evidence type="ECO:0000256" key="6">
    <source>
        <dbReference type="ARBA" id="ARBA00022640"/>
    </source>
</evidence>
<organism evidence="9 10">
    <name type="scientific">Tetraparma gracilis</name>
    <dbReference type="NCBI Taxonomy" id="2962635"/>
    <lineage>
        <taxon>Eukaryota</taxon>
        <taxon>Sar</taxon>
        <taxon>Stramenopiles</taxon>
        <taxon>Ochrophyta</taxon>
        <taxon>Bolidophyceae</taxon>
        <taxon>Parmales</taxon>
        <taxon>Triparmaceae</taxon>
        <taxon>Tetraparma</taxon>
    </lineage>
</organism>
<feature type="compositionally biased region" description="Low complexity" evidence="7">
    <location>
        <begin position="50"/>
        <end position="84"/>
    </location>
</feature>
<keyword evidence="6" id="KW-0934">Plastid</keyword>
<evidence type="ECO:0000256" key="4">
    <source>
        <dbReference type="ARBA" id="ARBA00022528"/>
    </source>
</evidence>
<evidence type="ECO:0000256" key="1">
    <source>
        <dbReference type="ARBA" id="ARBA00004022"/>
    </source>
</evidence>
<feature type="compositionally biased region" description="Low complexity" evidence="7">
    <location>
        <begin position="97"/>
        <end position="116"/>
    </location>
</feature>
<dbReference type="PANTHER" id="PTHR21649">
    <property type="entry name" value="CHLOROPHYLL A/B BINDING PROTEIN"/>
    <property type="match status" value="1"/>
</dbReference>
<keyword evidence="4" id="KW-0150">Chloroplast</keyword>
<evidence type="ECO:0000256" key="3">
    <source>
        <dbReference type="ARBA" id="ARBA00005933"/>
    </source>
</evidence>
<sequence length="323" mass="33548">MKASLLILALLASTSAFSPLMVFNKKPLPKIGRAALKSAPAKGGRPKLQAKAAAKPAGRPKIGKAAAKPLGKAAAKPLGKAAAKPLRKAAPVRKVSARATPAAKGRAAPAASAAGSPWSDPSFAGGLPGVLAPAGPFDPLGLAAKRPQDVRRYREAEVTHGRVAMLAAVGFLVGEKVEGSSFLFDSQITGPAIGHLAQVPAEFWSLLVVGIGASESLRSETGWEDPSATFFSTTGKNAAPGKELLPNSFFGKDKLFQLKPGYTPGDIDFDPLNIRPTDPVEFEEMQTKELQHGRLAMIGVSGMCVQELVDGQGILEHLANARG</sequence>
<dbReference type="Proteomes" id="UP001165060">
    <property type="component" value="Unassembled WGS sequence"/>
</dbReference>
<dbReference type="InterPro" id="IPR001344">
    <property type="entry name" value="Chloro_AB-bd_pln"/>
</dbReference>
<reference evidence="9 10" key="1">
    <citation type="journal article" date="2023" name="Commun. Biol.">
        <title>Genome analysis of Parmales, the sister group of diatoms, reveals the evolutionary specialization of diatoms from phago-mixotrophs to photoautotrophs.</title>
        <authorList>
            <person name="Ban H."/>
            <person name="Sato S."/>
            <person name="Yoshikawa S."/>
            <person name="Yamada K."/>
            <person name="Nakamura Y."/>
            <person name="Ichinomiya M."/>
            <person name="Sato N."/>
            <person name="Blanc-Mathieu R."/>
            <person name="Endo H."/>
            <person name="Kuwata A."/>
            <person name="Ogata H."/>
        </authorList>
    </citation>
    <scope>NUCLEOTIDE SEQUENCE [LARGE SCALE GENOMIC DNA]</scope>
</reference>
<keyword evidence="5" id="KW-0602">Photosynthesis</keyword>
<dbReference type="InterPro" id="IPR022796">
    <property type="entry name" value="Chloroa_b-bind"/>
</dbReference>
<evidence type="ECO:0000256" key="2">
    <source>
        <dbReference type="ARBA" id="ARBA00004229"/>
    </source>
</evidence>
<evidence type="ECO:0000256" key="7">
    <source>
        <dbReference type="SAM" id="MobiDB-lite"/>
    </source>
</evidence>
<protein>
    <submittedName>
        <fullName evidence="9">Uncharacterized protein</fullName>
    </submittedName>
</protein>
<keyword evidence="8" id="KW-0732">Signal</keyword>
<accession>A0ABQ6M4F4</accession>
<dbReference type="Gene3D" id="1.10.3460.10">
    <property type="entry name" value="Chlorophyll a/b binding protein domain"/>
    <property type="match status" value="1"/>
</dbReference>
<feature type="chain" id="PRO_5045831044" evidence="8">
    <location>
        <begin position="17"/>
        <end position="323"/>
    </location>
</feature>
<keyword evidence="10" id="KW-1185">Reference proteome</keyword>
<dbReference type="EMBL" id="BRYB01002424">
    <property type="protein sequence ID" value="GMI19246.1"/>
    <property type="molecule type" value="Genomic_DNA"/>
</dbReference>
<proteinExistence type="inferred from homology"/>
<dbReference type="SUPFAM" id="SSF103511">
    <property type="entry name" value="Chlorophyll a-b binding protein"/>
    <property type="match status" value="1"/>
</dbReference>
<feature type="region of interest" description="Disordered" evidence="7">
    <location>
        <begin position="37"/>
        <end position="116"/>
    </location>
</feature>
<name>A0ABQ6M4F4_9STRA</name>
<evidence type="ECO:0000313" key="9">
    <source>
        <dbReference type="EMBL" id="GMI19246.1"/>
    </source>
</evidence>
<evidence type="ECO:0000256" key="5">
    <source>
        <dbReference type="ARBA" id="ARBA00022531"/>
    </source>
</evidence>
<feature type="signal peptide" evidence="8">
    <location>
        <begin position="1"/>
        <end position="16"/>
    </location>
</feature>
<evidence type="ECO:0000313" key="10">
    <source>
        <dbReference type="Proteomes" id="UP001165060"/>
    </source>
</evidence>
<dbReference type="Pfam" id="PF00504">
    <property type="entry name" value="Chloroa_b-bind"/>
    <property type="match status" value="1"/>
</dbReference>
<comment type="similarity">
    <text evidence="3">Belongs to the fucoxanthin chlorophyll protein family.</text>
</comment>
<comment type="subcellular location">
    <subcellularLocation>
        <location evidence="2">Plastid</location>
        <location evidence="2">Chloroplast</location>
    </subcellularLocation>
</comment>
<comment type="caution">
    <text evidence="9">The sequence shown here is derived from an EMBL/GenBank/DDBJ whole genome shotgun (WGS) entry which is preliminary data.</text>
</comment>